<dbReference type="AlphaFoldDB" id="A0AAD5Q4X5"/>
<evidence type="ECO:0000313" key="8">
    <source>
        <dbReference type="Proteomes" id="UP001209570"/>
    </source>
</evidence>
<evidence type="ECO:0000256" key="2">
    <source>
        <dbReference type="ARBA" id="ARBA00004613"/>
    </source>
</evidence>
<evidence type="ECO:0000256" key="5">
    <source>
        <dbReference type="PROSITE-ProRule" id="PRU00104"/>
    </source>
</evidence>
<dbReference type="GO" id="GO:0043657">
    <property type="term" value="C:host cell"/>
    <property type="evidence" value="ECO:0007669"/>
    <property type="project" value="UniProtKB-SubCell"/>
</dbReference>
<comment type="caution">
    <text evidence="5">Lacks conserved residue(s) required for the propagation of feature annotation.</text>
</comment>
<dbReference type="PROSITE" id="PS50237">
    <property type="entry name" value="HECT"/>
    <property type="match status" value="1"/>
</dbReference>
<organism evidence="7 8">
    <name type="scientific">Pythium insidiosum</name>
    <name type="common">Pythiosis disease agent</name>
    <dbReference type="NCBI Taxonomy" id="114742"/>
    <lineage>
        <taxon>Eukaryota</taxon>
        <taxon>Sar</taxon>
        <taxon>Stramenopiles</taxon>
        <taxon>Oomycota</taxon>
        <taxon>Peronosporomycetes</taxon>
        <taxon>Pythiales</taxon>
        <taxon>Pythiaceae</taxon>
        <taxon>Pythium</taxon>
    </lineage>
</organism>
<dbReference type="EMBL" id="JAKCXM010001189">
    <property type="protein sequence ID" value="KAJ0391245.1"/>
    <property type="molecule type" value="Genomic_DNA"/>
</dbReference>
<dbReference type="SUPFAM" id="SSF56204">
    <property type="entry name" value="Hect, E3 ligase catalytic domain"/>
    <property type="match status" value="1"/>
</dbReference>
<dbReference type="InterPro" id="IPR045379">
    <property type="entry name" value="Crinkler_N"/>
</dbReference>
<reference evidence="7" key="1">
    <citation type="submission" date="2021-12" db="EMBL/GenBank/DDBJ databases">
        <title>Prjna785345.</title>
        <authorList>
            <person name="Rujirawat T."/>
            <person name="Krajaejun T."/>
        </authorList>
    </citation>
    <scope>NUCLEOTIDE SEQUENCE</scope>
    <source>
        <strain evidence="7">Pi057C3</strain>
    </source>
</reference>
<protein>
    <recommendedName>
        <fullName evidence="6">HECT domain-containing protein</fullName>
    </recommendedName>
</protein>
<evidence type="ECO:0000256" key="1">
    <source>
        <dbReference type="ARBA" id="ARBA00004340"/>
    </source>
</evidence>
<feature type="domain" description="HECT" evidence="6">
    <location>
        <begin position="111"/>
        <end position="188"/>
    </location>
</feature>
<evidence type="ECO:0000256" key="4">
    <source>
        <dbReference type="ARBA" id="ARBA00022786"/>
    </source>
</evidence>
<keyword evidence="3" id="KW-0964">Secreted</keyword>
<dbReference type="Pfam" id="PF20147">
    <property type="entry name" value="Crinkler"/>
    <property type="match status" value="1"/>
</dbReference>
<comment type="subcellular location">
    <subcellularLocation>
        <location evidence="1">Host cell</location>
    </subcellularLocation>
    <subcellularLocation>
        <location evidence="2">Secreted</location>
    </subcellularLocation>
</comment>
<evidence type="ECO:0000256" key="3">
    <source>
        <dbReference type="ARBA" id="ARBA00022525"/>
    </source>
</evidence>
<proteinExistence type="predicted"/>
<comment type="caution">
    <text evidence="7">The sequence shown here is derived from an EMBL/GenBank/DDBJ whole genome shotgun (WGS) entry which is preliminary data.</text>
</comment>
<evidence type="ECO:0000259" key="6">
    <source>
        <dbReference type="PROSITE" id="PS50237"/>
    </source>
</evidence>
<evidence type="ECO:0000313" key="7">
    <source>
        <dbReference type="EMBL" id="KAJ0391245.1"/>
    </source>
</evidence>
<dbReference type="InterPro" id="IPR000569">
    <property type="entry name" value="HECT_dom"/>
</dbReference>
<dbReference type="Proteomes" id="UP001209570">
    <property type="component" value="Unassembled WGS sequence"/>
</dbReference>
<keyword evidence="4 5" id="KW-0833">Ubl conjugation pathway</keyword>
<name>A0AAD5Q4X5_PYTIN</name>
<dbReference type="GO" id="GO:0004842">
    <property type="term" value="F:ubiquitin-protein transferase activity"/>
    <property type="evidence" value="ECO:0007669"/>
    <property type="project" value="InterPro"/>
</dbReference>
<dbReference type="Pfam" id="PF00632">
    <property type="entry name" value="HECT"/>
    <property type="match status" value="1"/>
</dbReference>
<accession>A0AAD5Q4X5</accession>
<sequence length="192" mass="22153">MSVVEEKHVEKVKLWCAVYGEGTVFSVKLTRDAKVSALQEAIFDKKRYQERFSFPPRALTLYLAKKNGAWLKDDDTVDELLSGKIDTAFEKMRPSWMLNEKELFGDFHLEEQTIHCLSDGFAVLGADGLDRKVVPREMLMLFDAEELDEVLSGSDEIDVEDWERNSKWSSIWRSIPFANGFGSWFFGIDQLR</sequence>
<keyword evidence="8" id="KW-1185">Reference proteome</keyword>
<dbReference type="InterPro" id="IPR035983">
    <property type="entry name" value="Hect_E3_ubiquitin_ligase"/>
</dbReference>
<dbReference type="GO" id="GO:0005576">
    <property type="term" value="C:extracellular region"/>
    <property type="evidence" value="ECO:0007669"/>
    <property type="project" value="UniProtKB-SubCell"/>
</dbReference>
<gene>
    <name evidence="7" type="ORF">P43SY_010930</name>
</gene>